<dbReference type="EMBL" id="BPLQ01008332">
    <property type="protein sequence ID" value="GIY36641.1"/>
    <property type="molecule type" value="Genomic_DNA"/>
</dbReference>
<dbReference type="PANTHER" id="PTHR24302">
    <property type="entry name" value="CYTOCHROME P450 FAMILY 3"/>
    <property type="match status" value="1"/>
</dbReference>
<feature type="non-terminal residue" evidence="8">
    <location>
        <position position="101"/>
    </location>
</feature>
<evidence type="ECO:0000256" key="1">
    <source>
        <dbReference type="ARBA" id="ARBA00001971"/>
    </source>
</evidence>
<organism evidence="8 9">
    <name type="scientific">Caerostris darwini</name>
    <dbReference type="NCBI Taxonomy" id="1538125"/>
    <lineage>
        <taxon>Eukaryota</taxon>
        <taxon>Metazoa</taxon>
        <taxon>Ecdysozoa</taxon>
        <taxon>Arthropoda</taxon>
        <taxon>Chelicerata</taxon>
        <taxon>Arachnida</taxon>
        <taxon>Araneae</taxon>
        <taxon>Araneomorphae</taxon>
        <taxon>Entelegynae</taxon>
        <taxon>Araneoidea</taxon>
        <taxon>Araneidae</taxon>
        <taxon>Caerostris</taxon>
    </lineage>
</organism>
<evidence type="ECO:0000256" key="5">
    <source>
        <dbReference type="ARBA" id="ARBA00023002"/>
    </source>
</evidence>
<dbReference type="Pfam" id="PF00067">
    <property type="entry name" value="p450"/>
    <property type="match status" value="1"/>
</dbReference>
<dbReference type="AlphaFoldDB" id="A0AAV4SUN6"/>
<dbReference type="GO" id="GO:0005506">
    <property type="term" value="F:iron ion binding"/>
    <property type="evidence" value="ECO:0007669"/>
    <property type="project" value="InterPro"/>
</dbReference>
<dbReference type="SUPFAM" id="SSF48264">
    <property type="entry name" value="Cytochrome P450"/>
    <property type="match status" value="1"/>
</dbReference>
<keyword evidence="7" id="KW-0503">Monooxygenase</keyword>
<dbReference type="GO" id="GO:0020037">
    <property type="term" value="F:heme binding"/>
    <property type="evidence" value="ECO:0007669"/>
    <property type="project" value="InterPro"/>
</dbReference>
<dbReference type="Proteomes" id="UP001054837">
    <property type="component" value="Unassembled WGS sequence"/>
</dbReference>
<gene>
    <name evidence="8" type="primary">CYP3A6</name>
    <name evidence="8" type="ORF">CDAR_385341</name>
</gene>
<keyword evidence="4" id="KW-0479">Metal-binding</keyword>
<dbReference type="PANTHER" id="PTHR24302:SF15">
    <property type="entry name" value="FATTY-ACID PEROXYGENASE"/>
    <property type="match status" value="1"/>
</dbReference>
<sequence>MLSIIRGEDWKRVRTIITPTFTTGKIKRMLSIFKDCANTLVNNMKANAEQGKPANAKWLYGAFTMDIIASSAFSTKIDSHNDPDNTFVKNARIVFAQSLGF</sequence>
<proteinExistence type="inferred from homology"/>
<reference evidence="8 9" key="1">
    <citation type="submission" date="2021-06" db="EMBL/GenBank/DDBJ databases">
        <title>Caerostris darwini draft genome.</title>
        <authorList>
            <person name="Kono N."/>
            <person name="Arakawa K."/>
        </authorList>
    </citation>
    <scope>NUCLEOTIDE SEQUENCE [LARGE SCALE GENOMIC DNA]</scope>
</reference>
<evidence type="ECO:0000256" key="7">
    <source>
        <dbReference type="ARBA" id="ARBA00023033"/>
    </source>
</evidence>
<name>A0AAV4SUN6_9ARAC</name>
<comment type="similarity">
    <text evidence="2">Belongs to the cytochrome P450 family.</text>
</comment>
<evidence type="ECO:0000313" key="9">
    <source>
        <dbReference type="Proteomes" id="UP001054837"/>
    </source>
</evidence>
<evidence type="ECO:0000256" key="4">
    <source>
        <dbReference type="ARBA" id="ARBA00022723"/>
    </source>
</evidence>
<dbReference type="GO" id="GO:0016705">
    <property type="term" value="F:oxidoreductase activity, acting on paired donors, with incorporation or reduction of molecular oxygen"/>
    <property type="evidence" value="ECO:0007669"/>
    <property type="project" value="InterPro"/>
</dbReference>
<evidence type="ECO:0000256" key="3">
    <source>
        <dbReference type="ARBA" id="ARBA00022617"/>
    </source>
</evidence>
<comment type="caution">
    <text evidence="8">The sequence shown here is derived from an EMBL/GenBank/DDBJ whole genome shotgun (WGS) entry which is preliminary data.</text>
</comment>
<dbReference type="InterPro" id="IPR002402">
    <property type="entry name" value="Cyt_P450_E_grp-II"/>
</dbReference>
<keyword evidence="9" id="KW-1185">Reference proteome</keyword>
<dbReference type="InterPro" id="IPR001128">
    <property type="entry name" value="Cyt_P450"/>
</dbReference>
<protein>
    <submittedName>
        <fullName evidence="8">Cytochrome P450 3A6</fullName>
    </submittedName>
</protein>
<evidence type="ECO:0000313" key="8">
    <source>
        <dbReference type="EMBL" id="GIY36641.1"/>
    </source>
</evidence>
<keyword evidence="6" id="KW-0408">Iron</keyword>
<dbReference type="PRINTS" id="PR00464">
    <property type="entry name" value="EP450II"/>
</dbReference>
<accession>A0AAV4SUN6</accession>
<dbReference type="GO" id="GO:0008395">
    <property type="term" value="F:steroid hydroxylase activity"/>
    <property type="evidence" value="ECO:0007669"/>
    <property type="project" value="TreeGrafter"/>
</dbReference>
<dbReference type="InterPro" id="IPR050705">
    <property type="entry name" value="Cytochrome_P450_3A"/>
</dbReference>
<dbReference type="Gene3D" id="1.10.630.10">
    <property type="entry name" value="Cytochrome P450"/>
    <property type="match status" value="1"/>
</dbReference>
<evidence type="ECO:0000256" key="6">
    <source>
        <dbReference type="ARBA" id="ARBA00023004"/>
    </source>
</evidence>
<dbReference type="InterPro" id="IPR036396">
    <property type="entry name" value="Cyt_P450_sf"/>
</dbReference>
<keyword evidence="5" id="KW-0560">Oxidoreductase</keyword>
<evidence type="ECO:0000256" key="2">
    <source>
        <dbReference type="ARBA" id="ARBA00010617"/>
    </source>
</evidence>
<keyword evidence="3" id="KW-0349">Heme</keyword>
<comment type="cofactor">
    <cofactor evidence="1">
        <name>heme</name>
        <dbReference type="ChEBI" id="CHEBI:30413"/>
    </cofactor>
</comment>